<dbReference type="PRINTS" id="PR00792">
    <property type="entry name" value="PEPSIN"/>
</dbReference>
<comment type="similarity">
    <text evidence="1 4">Belongs to the peptidase A1 family.</text>
</comment>
<feature type="signal peptide" evidence="5">
    <location>
        <begin position="1"/>
        <end position="19"/>
    </location>
</feature>
<dbReference type="PANTHER" id="PTHR47966">
    <property type="entry name" value="BETA-SITE APP-CLEAVING ENZYME, ISOFORM A-RELATED"/>
    <property type="match status" value="1"/>
</dbReference>
<dbReference type="PROSITE" id="PS51767">
    <property type="entry name" value="PEPTIDASE_A1"/>
    <property type="match status" value="1"/>
</dbReference>
<evidence type="ECO:0000256" key="2">
    <source>
        <dbReference type="ARBA" id="ARBA00022750"/>
    </source>
</evidence>
<protein>
    <submittedName>
        <fullName evidence="7">Aspartic protease pep1</fullName>
    </submittedName>
</protein>
<dbReference type="eggNOG" id="KOG1339">
    <property type="taxonomic scope" value="Eukaryota"/>
</dbReference>
<evidence type="ECO:0000313" key="7">
    <source>
        <dbReference type="EMBL" id="KFX41543.1"/>
    </source>
</evidence>
<keyword evidence="3 4" id="KW-0378">Hydrolase</keyword>
<keyword evidence="5" id="KW-0732">Signal</keyword>
<keyword evidence="2 4" id="KW-0064">Aspartyl protease</keyword>
<feature type="domain" description="Peptidase A1" evidence="6">
    <location>
        <begin position="84"/>
        <end position="391"/>
    </location>
</feature>
<reference evidence="8" key="1">
    <citation type="journal article" date="2014" name="PLoS Genet.">
        <title>Signature Gene Expression Reveals Novel Clues to the Molecular Mechanisms of Dimorphic Transition in Penicillium marneffei.</title>
        <authorList>
            <person name="Yang E."/>
            <person name="Wang G."/>
            <person name="Cai J."/>
            <person name="Woo P.C."/>
            <person name="Lau S.K."/>
            <person name="Yuen K.-Y."/>
            <person name="Chow W.-N."/>
            <person name="Lin X."/>
        </authorList>
    </citation>
    <scope>NUCLEOTIDE SEQUENCE [LARGE SCALE GENOMIC DNA]</scope>
    <source>
        <strain evidence="8">PM1</strain>
    </source>
</reference>
<dbReference type="GO" id="GO:0004190">
    <property type="term" value="F:aspartic-type endopeptidase activity"/>
    <property type="evidence" value="ECO:0007669"/>
    <property type="project" value="UniProtKB-KW"/>
</dbReference>
<dbReference type="InterPro" id="IPR001969">
    <property type="entry name" value="Aspartic_peptidase_AS"/>
</dbReference>
<organism evidence="7">
    <name type="scientific">Talaromyces marneffei PM1</name>
    <dbReference type="NCBI Taxonomy" id="1077442"/>
    <lineage>
        <taxon>Eukaryota</taxon>
        <taxon>Fungi</taxon>
        <taxon>Dikarya</taxon>
        <taxon>Ascomycota</taxon>
        <taxon>Pezizomycotina</taxon>
        <taxon>Eurotiomycetes</taxon>
        <taxon>Eurotiomycetidae</taxon>
        <taxon>Eurotiales</taxon>
        <taxon>Trichocomaceae</taxon>
        <taxon>Talaromyces</taxon>
        <taxon>Talaromyces sect. Talaromyces</taxon>
    </lineage>
</organism>
<evidence type="ECO:0000256" key="5">
    <source>
        <dbReference type="SAM" id="SignalP"/>
    </source>
</evidence>
<reference evidence="7" key="2">
    <citation type="journal article" date="2014" name="PLoS Genet.">
        <title>Signature gene expression reveals novel clues to the molecular mechanisms of dimorphic transition in Penicillium marneffei.</title>
        <authorList>
            <person name="Yang E."/>
            <person name="Wang G."/>
            <person name="Cai J."/>
            <person name="Woo P.C."/>
            <person name="Lau S.K."/>
            <person name="Yuen K.-Y."/>
            <person name="Chow W.-N."/>
            <person name="Lin X."/>
        </authorList>
    </citation>
    <scope>NUCLEOTIDE SEQUENCE</scope>
    <source>
        <strain evidence="7">PM1</strain>
    </source>
</reference>
<dbReference type="SUPFAM" id="SSF50630">
    <property type="entry name" value="Acid proteases"/>
    <property type="match status" value="1"/>
</dbReference>
<dbReference type="InterPro" id="IPR033121">
    <property type="entry name" value="PEPTIDASE_A1"/>
</dbReference>
<dbReference type="PROSITE" id="PS00141">
    <property type="entry name" value="ASP_PROTEASE"/>
    <property type="match status" value="1"/>
</dbReference>
<keyword evidence="4 7" id="KW-0645">Protease</keyword>
<evidence type="ECO:0000313" key="8">
    <source>
        <dbReference type="EMBL" id="KFX52929.1"/>
    </source>
</evidence>
<dbReference type="AlphaFoldDB" id="A0A093X8L6"/>
<evidence type="ECO:0000256" key="1">
    <source>
        <dbReference type="ARBA" id="ARBA00007447"/>
    </source>
</evidence>
<dbReference type="PANTHER" id="PTHR47966:SF2">
    <property type="entry name" value="ASPERGILLOPEPSIN-1-RELATED"/>
    <property type="match status" value="1"/>
</dbReference>
<gene>
    <name evidence="8" type="ORF">GQ26_0023140</name>
    <name evidence="7" type="ORF">GQ26_0580410</name>
</gene>
<evidence type="ECO:0000259" key="6">
    <source>
        <dbReference type="PROSITE" id="PS51767"/>
    </source>
</evidence>
<comment type="caution">
    <text evidence="7">The sequence shown here is derived from an EMBL/GenBank/DDBJ whole genome shotgun (WGS) entry which is preliminary data.</text>
</comment>
<evidence type="ECO:0000256" key="3">
    <source>
        <dbReference type="ARBA" id="ARBA00022801"/>
    </source>
</evidence>
<dbReference type="GO" id="GO:0006508">
    <property type="term" value="P:proteolysis"/>
    <property type="evidence" value="ECO:0007669"/>
    <property type="project" value="UniProtKB-KW"/>
</dbReference>
<dbReference type="Gene3D" id="2.40.70.10">
    <property type="entry name" value="Acid Proteases"/>
    <property type="match status" value="2"/>
</dbReference>
<dbReference type="MEROPS" id="A01.011"/>
<feature type="chain" id="PRO_5009749814" evidence="5">
    <location>
        <begin position="20"/>
        <end position="394"/>
    </location>
</feature>
<dbReference type="InterPro" id="IPR001461">
    <property type="entry name" value="Aspartic_peptidase_A1"/>
</dbReference>
<proteinExistence type="inferred from homology"/>
<dbReference type="EMBL" id="JPOX01000058">
    <property type="protein sequence ID" value="KFX41543.1"/>
    <property type="molecule type" value="Genomic_DNA"/>
</dbReference>
<dbReference type="InterPro" id="IPR021109">
    <property type="entry name" value="Peptidase_aspartic_dom_sf"/>
</dbReference>
<accession>A0A093X8L6</accession>
<dbReference type="HOGENOM" id="CLU_013253_0_1_1"/>
<dbReference type="Pfam" id="PF00026">
    <property type="entry name" value="Asp"/>
    <property type="match status" value="1"/>
</dbReference>
<dbReference type="EMBL" id="JPOX01000002">
    <property type="protein sequence ID" value="KFX52929.1"/>
    <property type="molecule type" value="Genomic_DNA"/>
</dbReference>
<evidence type="ECO:0000256" key="4">
    <source>
        <dbReference type="RuleBase" id="RU000454"/>
    </source>
</evidence>
<name>A0A093X8L6_TALMA</name>
<sequence>MANSKTLISVLSLLALATASPFPINTNFSITQVAVKVPAVHPAAIYAQAYTKLGIDIPDHIALAARSSWTDSIAANPFINDVEYLTPIQIGDNILKVCLDTGSSNLWAYTPQTPRVGFHAKYNPKTGRLMPGYDWYTINGDQTTLRGRVFQDIVNIGHLSYPNQAVQVVDIITPQSAMYNPSRAHDGIFGMAFSSLNCVRPRKQKTFFANIKRFLNSPLFAFCLKHRTPGTVDFGWIDPKKYKGQIFWTHVDKSEGLWKISIDGFRIGRDHSSPISFSAIVDTGSSINLFPEYVVKQYYKRIPGSYKSTQDGGYIFPCTQTSVIPDLSLEIGQHIAVIPGQLLKYSSNRTHCFGGIQSSPHPSLNVLGDVFLKGHYVIFFDDSTNPWIGIAPQA</sequence>